<evidence type="ECO:0000256" key="1">
    <source>
        <dbReference type="PROSITE-ProRule" id="PRU00042"/>
    </source>
</evidence>
<sequence>MDPNHPIDVDMLSSESSYASDVSENDSELIEKLKYKCKYCHKRFSKRQALGGHQNAHKMERTITERQNHAMLTSMNQPYPNLHPYTIDGPTNLTVVNNQSQGTDQSWASRGNSYQSVMAPPQLYLSPTSPPPPPPPLCLNLCLAVGNSLQAQAQPKEPSEDDLSLSLSLKL</sequence>
<evidence type="ECO:0000259" key="3">
    <source>
        <dbReference type="PROSITE" id="PS50157"/>
    </source>
</evidence>
<dbReference type="GO" id="GO:0008270">
    <property type="term" value="F:zinc ion binding"/>
    <property type="evidence" value="ECO:0007669"/>
    <property type="project" value="UniProtKB-KW"/>
</dbReference>
<accession>A0A3P6D4P7</accession>
<feature type="compositionally biased region" description="Low complexity" evidence="2">
    <location>
        <begin position="13"/>
        <end position="22"/>
    </location>
</feature>
<reference evidence="4" key="1">
    <citation type="submission" date="2018-11" db="EMBL/GenBank/DDBJ databases">
        <authorList>
            <consortium name="Genoscope - CEA"/>
            <person name="William W."/>
        </authorList>
    </citation>
    <scope>NUCLEOTIDE SEQUENCE</scope>
</reference>
<dbReference type="InterPro" id="IPR013087">
    <property type="entry name" value="Znf_C2H2_type"/>
</dbReference>
<keyword evidence="1" id="KW-0479">Metal-binding</keyword>
<dbReference type="PROSITE" id="PS00028">
    <property type="entry name" value="ZINC_FINGER_C2H2_1"/>
    <property type="match status" value="1"/>
</dbReference>
<keyword evidence="1" id="KW-0863">Zinc-finger</keyword>
<dbReference type="InterPro" id="IPR045320">
    <property type="entry name" value="JAGGED/SL1-like"/>
</dbReference>
<dbReference type="PANTHER" id="PTHR45730">
    <property type="entry name" value="ZINC FINGER PROTEIN JAGGED"/>
    <property type="match status" value="1"/>
</dbReference>
<dbReference type="SUPFAM" id="SSF57667">
    <property type="entry name" value="beta-beta-alpha zinc fingers"/>
    <property type="match status" value="1"/>
</dbReference>
<dbReference type="PANTHER" id="PTHR45730:SF122">
    <property type="entry name" value="C2H2 AND C2HC ZINC FINGERS SUPERFAMILY PROTEIN"/>
    <property type="match status" value="1"/>
</dbReference>
<name>A0A3P6D4P7_BRACM</name>
<feature type="region of interest" description="Disordered" evidence="2">
    <location>
        <begin position="1"/>
        <end position="25"/>
    </location>
</feature>
<gene>
    <name evidence="4" type="ORF">BRAA10T45179Z</name>
</gene>
<evidence type="ECO:0000256" key="2">
    <source>
        <dbReference type="SAM" id="MobiDB-lite"/>
    </source>
</evidence>
<protein>
    <recommendedName>
        <fullName evidence="3">C2H2-type domain-containing protein</fullName>
    </recommendedName>
</protein>
<organism evidence="4">
    <name type="scientific">Brassica campestris</name>
    <name type="common">Field mustard</name>
    <dbReference type="NCBI Taxonomy" id="3711"/>
    <lineage>
        <taxon>Eukaryota</taxon>
        <taxon>Viridiplantae</taxon>
        <taxon>Streptophyta</taxon>
        <taxon>Embryophyta</taxon>
        <taxon>Tracheophyta</taxon>
        <taxon>Spermatophyta</taxon>
        <taxon>Magnoliopsida</taxon>
        <taxon>eudicotyledons</taxon>
        <taxon>Gunneridae</taxon>
        <taxon>Pentapetalae</taxon>
        <taxon>rosids</taxon>
        <taxon>malvids</taxon>
        <taxon>Brassicales</taxon>
        <taxon>Brassicaceae</taxon>
        <taxon>Brassiceae</taxon>
        <taxon>Brassica</taxon>
    </lineage>
</organism>
<dbReference type="Gene3D" id="3.30.160.60">
    <property type="entry name" value="Classic Zinc Finger"/>
    <property type="match status" value="1"/>
</dbReference>
<feature type="region of interest" description="Disordered" evidence="2">
    <location>
        <begin position="152"/>
        <end position="171"/>
    </location>
</feature>
<feature type="domain" description="C2H2-type" evidence="3">
    <location>
        <begin position="35"/>
        <end position="62"/>
    </location>
</feature>
<dbReference type="Pfam" id="PF13912">
    <property type="entry name" value="zf-C2H2_6"/>
    <property type="match status" value="1"/>
</dbReference>
<dbReference type="GO" id="GO:0003700">
    <property type="term" value="F:DNA-binding transcription factor activity"/>
    <property type="evidence" value="ECO:0007669"/>
    <property type="project" value="InterPro"/>
</dbReference>
<dbReference type="InterPro" id="IPR036236">
    <property type="entry name" value="Znf_C2H2_sf"/>
</dbReference>
<proteinExistence type="predicted"/>
<keyword evidence="1" id="KW-0862">Zinc</keyword>
<dbReference type="PROSITE" id="PS50157">
    <property type="entry name" value="ZINC_FINGER_C2H2_2"/>
    <property type="match status" value="1"/>
</dbReference>
<dbReference type="AlphaFoldDB" id="A0A3P6D4P7"/>
<dbReference type="EMBL" id="LR031577">
    <property type="protein sequence ID" value="VDD21028.1"/>
    <property type="molecule type" value="Genomic_DNA"/>
</dbReference>
<evidence type="ECO:0000313" key="4">
    <source>
        <dbReference type="EMBL" id="VDD21028.1"/>
    </source>
</evidence>